<dbReference type="Gene3D" id="2.60.40.10">
    <property type="entry name" value="Immunoglobulins"/>
    <property type="match status" value="1"/>
</dbReference>
<protein>
    <recommendedName>
        <fullName evidence="2">non-specific serine/threonine protein kinase</fullName>
        <ecNumber evidence="2">2.7.11.1</ecNumber>
    </recommendedName>
</protein>
<evidence type="ECO:0000259" key="12">
    <source>
        <dbReference type="PROSITE" id="PS51158"/>
    </source>
</evidence>
<dbReference type="PANTHER" id="PTHR47091">
    <property type="entry name" value="ALPHA-PROTEIN KINASE 2-RELATED"/>
    <property type="match status" value="1"/>
</dbReference>
<comment type="catalytic activity">
    <reaction evidence="8">
        <text>L-threonyl-[protein] + ATP = O-phospho-L-threonyl-[protein] + ADP + H(+)</text>
        <dbReference type="Rhea" id="RHEA:46608"/>
        <dbReference type="Rhea" id="RHEA-COMP:11060"/>
        <dbReference type="Rhea" id="RHEA-COMP:11605"/>
        <dbReference type="ChEBI" id="CHEBI:15378"/>
        <dbReference type="ChEBI" id="CHEBI:30013"/>
        <dbReference type="ChEBI" id="CHEBI:30616"/>
        <dbReference type="ChEBI" id="CHEBI:61977"/>
        <dbReference type="ChEBI" id="CHEBI:456216"/>
        <dbReference type="EC" id="2.7.11.1"/>
    </reaction>
</comment>
<comment type="caution">
    <text evidence="13">The sequence shown here is derived from an EMBL/GenBank/DDBJ whole genome shotgun (WGS) entry which is preliminary data.</text>
</comment>
<evidence type="ECO:0000313" key="13">
    <source>
        <dbReference type="EMBL" id="TRZ19478.1"/>
    </source>
</evidence>
<feature type="compositionally biased region" description="Basic and acidic residues" evidence="10">
    <location>
        <begin position="270"/>
        <end position="297"/>
    </location>
</feature>
<name>A0A8K1GK18_9PASS</name>
<dbReference type="InterPro" id="IPR004166">
    <property type="entry name" value="a-kinase_dom"/>
</dbReference>
<feature type="compositionally biased region" description="Polar residues" evidence="10">
    <location>
        <begin position="916"/>
        <end position="925"/>
    </location>
</feature>
<evidence type="ECO:0000256" key="2">
    <source>
        <dbReference type="ARBA" id="ARBA00012513"/>
    </source>
</evidence>
<dbReference type="InterPro" id="IPR007110">
    <property type="entry name" value="Ig-like_dom"/>
</dbReference>
<dbReference type="InterPro" id="IPR036179">
    <property type="entry name" value="Ig-like_dom_sf"/>
</dbReference>
<evidence type="ECO:0000313" key="14">
    <source>
        <dbReference type="Proteomes" id="UP000796761"/>
    </source>
</evidence>
<evidence type="ECO:0000256" key="4">
    <source>
        <dbReference type="ARBA" id="ARBA00022679"/>
    </source>
</evidence>
<keyword evidence="14" id="KW-1185">Reference proteome</keyword>
<dbReference type="GO" id="GO:0004674">
    <property type="term" value="F:protein serine/threonine kinase activity"/>
    <property type="evidence" value="ECO:0007669"/>
    <property type="project" value="UniProtKB-KW"/>
</dbReference>
<evidence type="ECO:0000256" key="1">
    <source>
        <dbReference type="ARBA" id="ARBA00008651"/>
    </source>
</evidence>
<dbReference type="SMART" id="SM00811">
    <property type="entry name" value="Alpha_kinase"/>
    <property type="match status" value="1"/>
</dbReference>
<evidence type="ECO:0000259" key="11">
    <source>
        <dbReference type="PROSITE" id="PS50835"/>
    </source>
</evidence>
<dbReference type="Pfam" id="PF02816">
    <property type="entry name" value="Alpha_kinase"/>
    <property type="match status" value="1"/>
</dbReference>
<dbReference type="EC" id="2.7.11.1" evidence="2"/>
<keyword evidence="6" id="KW-1015">Disulfide bond</keyword>
<dbReference type="InterPro" id="IPR011009">
    <property type="entry name" value="Kinase-like_dom_sf"/>
</dbReference>
<evidence type="ECO:0000256" key="6">
    <source>
        <dbReference type="ARBA" id="ARBA00023157"/>
    </source>
</evidence>
<dbReference type="Gene3D" id="3.20.200.10">
    <property type="entry name" value="MHCK/EF2 kinase"/>
    <property type="match status" value="1"/>
</dbReference>
<accession>A0A8K1GK18</accession>
<dbReference type="OrthoDB" id="301415at2759"/>
<comment type="catalytic activity">
    <reaction evidence="9">
        <text>L-seryl-[protein] + ATP = O-phospho-L-seryl-[protein] + ADP + H(+)</text>
        <dbReference type="Rhea" id="RHEA:17989"/>
        <dbReference type="Rhea" id="RHEA-COMP:9863"/>
        <dbReference type="Rhea" id="RHEA-COMP:11604"/>
        <dbReference type="ChEBI" id="CHEBI:15378"/>
        <dbReference type="ChEBI" id="CHEBI:29999"/>
        <dbReference type="ChEBI" id="CHEBI:30616"/>
        <dbReference type="ChEBI" id="CHEBI:83421"/>
        <dbReference type="ChEBI" id="CHEBI:456216"/>
        <dbReference type="EC" id="2.7.11.1"/>
    </reaction>
</comment>
<evidence type="ECO:0000256" key="9">
    <source>
        <dbReference type="ARBA" id="ARBA00048679"/>
    </source>
</evidence>
<sequence length="1860" mass="203822">MDVKDVVKSQATFSCLKDFSEGGDDLLHFNGVIDVTAGRAEEYCSRQLPSHPTDVTTCHTGNYCLNTQDSGSPQSLADVQACKTIGLGRSLTTNSLLGEQADTSVSNHTDFGKDDSENSAAILEIYAEKVTSVSDDFSDDDLEYFECSDVLTMHEDEIWKKKLQFLLESDDEDDLKLSKDCDGCAYFLSEMPCVFQVSDNTTPMDTPIGFCGHQSKIKGVNVRRDPSMYSQSALQTEMTLTVGHHRDKSTILKDKEKNQVPVASAATGNEHPRSEEESNGRDHLAAGSSRDEPKPKDSVPAQVDSSANGIGAACTDQDLGTMTETSPDEAVLGESSLLLEEGRRNVPEGNARHAVCTLTESLRRNLFKLLNPIELCRYVSTIGQSFQAAAEGGESRAPSPHLEGVCSTQVPEETESMQMQASLCPTEEADKDSHWERKRTRGLSEQNQMPDENISLGSQSANLESVTQNCENLCMEPRTEKEGIFRASESAGTSQLSAENTLQVKHADLQTSSLHCAPCEKREGWHQQVFSGQEIISNGKKAKNDISFSPQWDMDSVPDKQECLCAVLSSAKLCDEPGEGEQRSGLDIHDSSNPDILCSQSADEAVSEANPKSVLESGEPECKGDADISAVHDKLWKLLHEDDSDYRIPFENRGILSVATRLTDIKVTEVNFVRETCSDHRLPMDLIEEQEPVTEPAHNPRTEKAACDVSDILLQRAAARESTSIGSICLAQVVGTDGVCLDAGTGNERETPSICVSANSVLLRTLESLEPNPMATDRNGSTVTWEGKLAVNHAAQTCEADSPQRLQNAQSSNLACPKANPADVSGMSHGTVGQLLHTEYNISMTNESVPGEGCQFKDCYPARGELSYFPEEEDIFPSENTSQFTHAGHSSVNAIHKSYEVNLQEKGNHSGLNAPKDTNSDSYHLSKNNGCQDFQILSNAQKYRNVMQSPTLIQIHETIMHKDLPQNTDQLTETAKQEGSVPPPSGETFLRDFYLEMPSCEPCKAGEQTEICIPEEHRAETSCDSGVSQVSESQTAASPCDTAEQHSFLVDSTFKSDKELKTYSCENPTYVAGSVTSASAPQPREAQSEQHSTAGGEDGDSGNQLHSQQLLENKTLPFLTPVSHSEGFPSESAVACPGTSSDGKTGSVQAGVGVNGNLTTLEISCKLWQGLFQKVPGETRGEAALCENECEIPRAIEYNPDEAETKAPLHTLTGSQALKQIMNISTEESCPDLIASSKITEADNSIKSTEYDKKEKVRTSESVVSGLDNLPTVDSGNNQCFQEQPPHRTPSFAVVWTTLDPFPVNTESQRNQEGSKSCQTPLAAAEPEPIKCKEDTTKSGHVAAGAKKKLPPAILSKKPRLEERGSVIKDPSCVKKSGKSEGGVIHKEDRKEQRKLILKKDSKAPRLLKKIQAELFPDCSGSIKLCCQFGDIHGDSTITWTKDSKVLARLQRSAQDDSPVSLAIAEASCQDQGMYYCCLNNMYGKVTAEFHLTAAVLERLSSCQSYGGVEEIEFMQLMFREDPLSSSYFGGTLHGAIMTEGLHFGEGMHRRAFRSRVLQGLAPAFPPGHACVLKVHSALTYGTKSRDELLQKNYSLALQECHVQNTAREYAKLYAAEAEPLEGFGEVPEIIPIFLIHRPANNIPYATVEEELVGEFVKYSVKDGKEVNFLRRDSEAGQKCCTFQHWVYEKTNGNLLVTDLQGVGMKLTDVGIATLAKGHNSQFTSEDTGSLANQENRVEWALIKMKKDETPSRVGKFQWNQRATIPGITKFHSAKDRNSIDKSMEEEEEDDTRNTNQLKATIYCKGQEINLTVSGYAQAFLQESEGKVGTLDWDKAFLWLHFLQALSFFANYLQEEKQQE</sequence>
<dbReference type="PROSITE" id="PS51158">
    <property type="entry name" value="ALPHA_KINASE"/>
    <property type="match status" value="1"/>
</dbReference>
<dbReference type="InterPro" id="IPR013098">
    <property type="entry name" value="Ig_I-set"/>
</dbReference>
<keyword evidence="3" id="KW-0723">Serine/threonine-protein kinase</keyword>
<keyword evidence="5" id="KW-0418">Kinase</keyword>
<dbReference type="InterPro" id="IPR013783">
    <property type="entry name" value="Ig-like_fold"/>
</dbReference>
<feature type="domain" description="Ig-like" evidence="11">
    <location>
        <begin position="1405"/>
        <end position="1493"/>
    </location>
</feature>
<organism evidence="13 14">
    <name type="scientific">Zosterops borbonicus</name>
    <dbReference type="NCBI Taxonomy" id="364589"/>
    <lineage>
        <taxon>Eukaryota</taxon>
        <taxon>Metazoa</taxon>
        <taxon>Chordata</taxon>
        <taxon>Craniata</taxon>
        <taxon>Vertebrata</taxon>
        <taxon>Euteleostomi</taxon>
        <taxon>Archelosauria</taxon>
        <taxon>Archosauria</taxon>
        <taxon>Dinosauria</taxon>
        <taxon>Saurischia</taxon>
        <taxon>Theropoda</taxon>
        <taxon>Coelurosauria</taxon>
        <taxon>Aves</taxon>
        <taxon>Neognathae</taxon>
        <taxon>Neoaves</taxon>
        <taxon>Telluraves</taxon>
        <taxon>Australaves</taxon>
        <taxon>Passeriformes</taxon>
        <taxon>Sylvioidea</taxon>
        <taxon>Zosteropidae</taxon>
        <taxon>Zosterops</taxon>
    </lineage>
</organism>
<dbReference type="PANTHER" id="PTHR47091:SF2">
    <property type="entry name" value="ALPHA-PROTEIN KINASE 2"/>
    <property type="match status" value="1"/>
</dbReference>
<feature type="region of interest" description="Disordered" evidence="10">
    <location>
        <begin position="1305"/>
        <end position="1326"/>
    </location>
</feature>
<dbReference type="PROSITE" id="PS50835">
    <property type="entry name" value="IG_LIKE"/>
    <property type="match status" value="1"/>
</dbReference>
<dbReference type="SUPFAM" id="SSF48726">
    <property type="entry name" value="Immunoglobulin"/>
    <property type="match status" value="1"/>
</dbReference>
<gene>
    <name evidence="13" type="ORF">HGM15179_007644</name>
</gene>
<feature type="region of interest" description="Disordered" evidence="10">
    <location>
        <begin position="1366"/>
        <end position="1390"/>
    </location>
</feature>
<evidence type="ECO:0000256" key="8">
    <source>
        <dbReference type="ARBA" id="ARBA00047899"/>
    </source>
</evidence>
<feature type="compositionally biased region" description="Polar residues" evidence="10">
    <location>
        <begin position="1305"/>
        <end position="1320"/>
    </location>
</feature>
<feature type="region of interest" description="Disordered" evidence="10">
    <location>
        <begin position="1074"/>
        <end position="1104"/>
    </location>
</feature>
<evidence type="ECO:0000256" key="5">
    <source>
        <dbReference type="ARBA" id="ARBA00022777"/>
    </source>
</evidence>
<keyword evidence="7" id="KW-0393">Immunoglobulin domain</keyword>
<keyword evidence="4" id="KW-0808">Transferase</keyword>
<evidence type="ECO:0000256" key="7">
    <source>
        <dbReference type="ARBA" id="ARBA00023319"/>
    </source>
</evidence>
<dbReference type="SUPFAM" id="SSF56112">
    <property type="entry name" value="Protein kinase-like (PK-like)"/>
    <property type="match status" value="1"/>
</dbReference>
<evidence type="ECO:0000256" key="3">
    <source>
        <dbReference type="ARBA" id="ARBA00022527"/>
    </source>
</evidence>
<reference evidence="13" key="1">
    <citation type="submission" date="2019-04" db="EMBL/GenBank/DDBJ databases">
        <title>Genome assembly of Zosterops borbonicus 15179.</title>
        <authorList>
            <person name="Leroy T."/>
            <person name="Anselmetti Y."/>
            <person name="Tilak M.-K."/>
            <person name="Nabholz B."/>
        </authorList>
    </citation>
    <scope>NUCLEOTIDE SEQUENCE</scope>
    <source>
        <strain evidence="13">HGM_15179</strain>
        <tissue evidence="13">Muscle</tissue>
    </source>
</reference>
<evidence type="ECO:0000256" key="10">
    <source>
        <dbReference type="SAM" id="MobiDB-lite"/>
    </source>
</evidence>
<feature type="region of interest" description="Disordered" evidence="10">
    <location>
        <begin position="906"/>
        <end position="925"/>
    </location>
</feature>
<dbReference type="Pfam" id="PF07679">
    <property type="entry name" value="I-set"/>
    <property type="match status" value="1"/>
</dbReference>
<dbReference type="GO" id="GO:0005524">
    <property type="term" value="F:ATP binding"/>
    <property type="evidence" value="ECO:0007669"/>
    <property type="project" value="InterPro"/>
</dbReference>
<dbReference type="EMBL" id="SWJQ01000182">
    <property type="protein sequence ID" value="TRZ19478.1"/>
    <property type="molecule type" value="Genomic_DNA"/>
</dbReference>
<feature type="region of interest" description="Disordered" evidence="10">
    <location>
        <begin position="248"/>
        <end position="328"/>
    </location>
</feature>
<comment type="similarity">
    <text evidence="1">Belongs to the protein kinase superfamily. Alpha-type protein kinase family. ALPK subfamily.</text>
</comment>
<feature type="domain" description="Alpha-type protein kinase" evidence="12">
    <location>
        <begin position="1520"/>
        <end position="1814"/>
    </location>
</feature>
<feature type="compositionally biased region" description="Basic and acidic residues" evidence="10">
    <location>
        <begin position="248"/>
        <end position="258"/>
    </location>
</feature>
<feature type="region of interest" description="Disordered" evidence="10">
    <location>
        <begin position="1121"/>
        <end position="1145"/>
    </location>
</feature>
<dbReference type="Proteomes" id="UP000796761">
    <property type="component" value="Unassembled WGS sequence"/>
</dbReference>
<proteinExistence type="inferred from homology"/>